<name>A0A4Y7TN51_COPMI</name>
<feature type="binding site" evidence="5">
    <location>
        <begin position="346"/>
        <end position="350"/>
    </location>
    <ligand>
        <name>FAD</name>
        <dbReference type="ChEBI" id="CHEBI:57692"/>
    </ligand>
</feature>
<evidence type="ECO:0000256" key="1">
    <source>
        <dbReference type="ARBA" id="ARBA00005862"/>
    </source>
</evidence>
<dbReference type="InterPro" id="IPR006050">
    <property type="entry name" value="DNA_photolyase_N"/>
</dbReference>
<sequence length="627" mass="70382">MVKRERTPDATEDAKKRTRMPPKPATFNPIKVATVEAANAVDANPPFKQLMKGMENVIQNPEKGNCVVYWMRMTDLRLSDNRALSKASEKAKEDGVPVAALFVISPQDFIAHDRGARKIDFTLRNLRVIKEQLANLHIPLHTVTIMPRKKIPEKVLALVGSLGCKRMYANIEYEVDELRRDIKLCEVAAPLGIQVNLTHNRSVIEPGVLFAPSSGKAYAVYTPYRRLWVKTANEDLSHYLDEVAYPSANDASVRGSKLFVPLFDSEIPNFVEGFVLDEEDSKKMTQTWPEGEDKAREVLLRFLGTKARSTQLGAVDPLASGAQGVTKHNRVVKYDEDRDRADKDTTSRLSPYLSSGVLSIREVFRTTMDMFNLKKIDADGKTGASKWIQEIIWRDFYTDILASFPRVSMGRPFLEKFAGIVWENHQAPHDPNAAGNPDSDAEGLMRWKLGKTGVPIVDAAMRCINGMGWVHNRPRMIVAMYLTKHLMIDWRVGERYFMEKLIDGDLASNNGGWQWSASTGVDPCPYFRIFNPYNQSEKTDPSGDFIRHWVPELKQIRGPATSSPRDTHAMCGEFGSVIRPSKPPKAPGIASKFSSSSMHSEYSACSSSSESSNKSKMSAIKRWFGMD</sequence>
<dbReference type="InterPro" id="IPR036134">
    <property type="entry name" value="Crypto/Photolyase_FAD-like_sf"/>
</dbReference>
<feature type="region of interest" description="Disordered" evidence="7">
    <location>
        <begin position="1"/>
        <end position="26"/>
    </location>
</feature>
<evidence type="ECO:0000256" key="2">
    <source>
        <dbReference type="ARBA" id="ARBA00022630"/>
    </source>
</evidence>
<dbReference type="GO" id="GO:0005737">
    <property type="term" value="C:cytoplasm"/>
    <property type="evidence" value="ECO:0007669"/>
    <property type="project" value="TreeGrafter"/>
</dbReference>
<dbReference type="GO" id="GO:0071949">
    <property type="term" value="F:FAD binding"/>
    <property type="evidence" value="ECO:0007669"/>
    <property type="project" value="TreeGrafter"/>
</dbReference>
<dbReference type="OrthoDB" id="435881at2759"/>
<dbReference type="Pfam" id="PF00875">
    <property type="entry name" value="DNA_photolyase"/>
    <property type="match status" value="1"/>
</dbReference>
<dbReference type="InterPro" id="IPR018394">
    <property type="entry name" value="DNA_photolyase_1_CS_C"/>
</dbReference>
<dbReference type="GO" id="GO:0043153">
    <property type="term" value="P:entrainment of circadian clock by photoperiod"/>
    <property type="evidence" value="ECO:0007669"/>
    <property type="project" value="TreeGrafter"/>
</dbReference>
<dbReference type="PROSITE" id="PS00394">
    <property type="entry name" value="DNA_PHOTOLYASES_1_1"/>
    <property type="match status" value="1"/>
</dbReference>
<dbReference type="GO" id="GO:0032922">
    <property type="term" value="P:circadian regulation of gene expression"/>
    <property type="evidence" value="ECO:0007669"/>
    <property type="project" value="TreeGrafter"/>
</dbReference>
<feature type="binding site" evidence="5">
    <location>
        <position position="387"/>
    </location>
    <ligand>
        <name>FAD</name>
        <dbReference type="ChEBI" id="CHEBI:57692"/>
    </ligand>
</feature>
<dbReference type="SUPFAM" id="SSF52425">
    <property type="entry name" value="Cryptochrome/photolyase, N-terminal domain"/>
    <property type="match status" value="1"/>
</dbReference>
<keyword evidence="9" id="KW-0456">Lyase</keyword>
<evidence type="ECO:0000313" key="10">
    <source>
        <dbReference type="Proteomes" id="UP000298030"/>
    </source>
</evidence>
<dbReference type="GO" id="GO:0003904">
    <property type="term" value="F:deoxyribodipyrimidine photo-lyase activity"/>
    <property type="evidence" value="ECO:0007669"/>
    <property type="project" value="TreeGrafter"/>
</dbReference>
<dbReference type="GO" id="GO:0006950">
    <property type="term" value="P:response to stress"/>
    <property type="evidence" value="ECO:0007669"/>
    <property type="project" value="UniProtKB-ARBA"/>
</dbReference>
<dbReference type="Proteomes" id="UP000298030">
    <property type="component" value="Unassembled WGS sequence"/>
</dbReference>
<accession>A0A4Y7TN51</accession>
<feature type="binding site" evidence="5">
    <location>
        <begin position="503"/>
        <end position="505"/>
    </location>
    <ligand>
        <name>FAD</name>
        <dbReference type="ChEBI" id="CHEBI:57692"/>
    </ligand>
</feature>
<evidence type="ECO:0000256" key="3">
    <source>
        <dbReference type="ARBA" id="ARBA00022827"/>
    </source>
</evidence>
<keyword evidence="2 5" id="KW-0285">Flavoprotein</keyword>
<dbReference type="EMBL" id="QPFP01000007">
    <property type="protein sequence ID" value="TEB35633.1"/>
    <property type="molecule type" value="Genomic_DNA"/>
</dbReference>
<evidence type="ECO:0000256" key="6">
    <source>
        <dbReference type="PIRSR" id="PIRSR602081-2"/>
    </source>
</evidence>
<feature type="site" description="Electron transfer via tryptophanyl radical" evidence="6">
    <location>
        <position position="422"/>
    </location>
</feature>
<dbReference type="PANTHER" id="PTHR11455">
    <property type="entry name" value="CRYPTOCHROME"/>
    <property type="match status" value="1"/>
</dbReference>
<comment type="caution">
    <text evidence="9">The sequence shown here is derived from an EMBL/GenBank/DDBJ whole genome shotgun (WGS) entry which is preliminary data.</text>
</comment>
<reference evidence="9 10" key="1">
    <citation type="journal article" date="2019" name="Nat. Ecol. Evol.">
        <title>Megaphylogeny resolves global patterns of mushroom evolution.</title>
        <authorList>
            <person name="Varga T."/>
            <person name="Krizsan K."/>
            <person name="Foldi C."/>
            <person name="Dima B."/>
            <person name="Sanchez-Garcia M."/>
            <person name="Sanchez-Ramirez S."/>
            <person name="Szollosi G.J."/>
            <person name="Szarkandi J.G."/>
            <person name="Papp V."/>
            <person name="Albert L."/>
            <person name="Andreopoulos W."/>
            <person name="Angelini C."/>
            <person name="Antonin V."/>
            <person name="Barry K.W."/>
            <person name="Bougher N.L."/>
            <person name="Buchanan P."/>
            <person name="Buyck B."/>
            <person name="Bense V."/>
            <person name="Catcheside P."/>
            <person name="Chovatia M."/>
            <person name="Cooper J."/>
            <person name="Damon W."/>
            <person name="Desjardin D."/>
            <person name="Finy P."/>
            <person name="Geml J."/>
            <person name="Haridas S."/>
            <person name="Hughes K."/>
            <person name="Justo A."/>
            <person name="Karasinski D."/>
            <person name="Kautmanova I."/>
            <person name="Kiss B."/>
            <person name="Kocsube S."/>
            <person name="Kotiranta H."/>
            <person name="LaButti K.M."/>
            <person name="Lechner B.E."/>
            <person name="Liimatainen K."/>
            <person name="Lipzen A."/>
            <person name="Lukacs Z."/>
            <person name="Mihaltcheva S."/>
            <person name="Morgado L.N."/>
            <person name="Niskanen T."/>
            <person name="Noordeloos M.E."/>
            <person name="Ohm R.A."/>
            <person name="Ortiz-Santana B."/>
            <person name="Ovrebo C."/>
            <person name="Racz N."/>
            <person name="Riley R."/>
            <person name="Savchenko A."/>
            <person name="Shiryaev A."/>
            <person name="Soop K."/>
            <person name="Spirin V."/>
            <person name="Szebenyi C."/>
            <person name="Tomsovsky M."/>
            <person name="Tulloss R.E."/>
            <person name="Uehling J."/>
            <person name="Grigoriev I.V."/>
            <person name="Vagvolgyi C."/>
            <person name="Papp T."/>
            <person name="Martin F.M."/>
            <person name="Miettinen O."/>
            <person name="Hibbett D.S."/>
            <person name="Nagy L.G."/>
        </authorList>
    </citation>
    <scope>NUCLEOTIDE SEQUENCE [LARGE SCALE GENOMIC DNA]</scope>
    <source>
        <strain evidence="9 10">FP101781</strain>
    </source>
</reference>
<feature type="site" description="Electron transfer via tryptophanyl radical" evidence="6">
    <location>
        <position position="513"/>
    </location>
</feature>
<organism evidence="9 10">
    <name type="scientific">Coprinellus micaceus</name>
    <name type="common">Glistening ink-cap mushroom</name>
    <name type="synonym">Coprinus micaceus</name>
    <dbReference type="NCBI Taxonomy" id="71717"/>
    <lineage>
        <taxon>Eukaryota</taxon>
        <taxon>Fungi</taxon>
        <taxon>Dikarya</taxon>
        <taxon>Basidiomycota</taxon>
        <taxon>Agaricomycotina</taxon>
        <taxon>Agaricomycetes</taxon>
        <taxon>Agaricomycetidae</taxon>
        <taxon>Agaricales</taxon>
        <taxon>Agaricineae</taxon>
        <taxon>Psathyrellaceae</taxon>
        <taxon>Coprinellus</taxon>
    </lineage>
</organism>
<comment type="cofactor">
    <cofactor evidence="5">
        <name>FAD</name>
        <dbReference type="ChEBI" id="CHEBI:57692"/>
    </cofactor>
    <text evidence="5">Binds 1 FAD per subunit.</text>
</comment>
<feature type="region of interest" description="Disordered" evidence="7">
    <location>
        <begin position="581"/>
        <end position="617"/>
    </location>
</feature>
<feature type="compositionally biased region" description="Low complexity" evidence="7">
    <location>
        <begin position="591"/>
        <end position="617"/>
    </location>
</feature>
<evidence type="ECO:0000259" key="8">
    <source>
        <dbReference type="PROSITE" id="PS51645"/>
    </source>
</evidence>
<dbReference type="Gene3D" id="3.40.50.620">
    <property type="entry name" value="HUPs"/>
    <property type="match status" value="1"/>
</dbReference>
<dbReference type="GO" id="GO:0005634">
    <property type="term" value="C:nucleus"/>
    <property type="evidence" value="ECO:0007669"/>
    <property type="project" value="TreeGrafter"/>
</dbReference>
<dbReference type="STRING" id="71717.A0A4Y7TN51"/>
<keyword evidence="10" id="KW-1185">Reference proteome</keyword>
<evidence type="ECO:0000256" key="5">
    <source>
        <dbReference type="PIRSR" id="PIRSR602081-1"/>
    </source>
</evidence>
<dbReference type="Pfam" id="PF03441">
    <property type="entry name" value="FAD_binding_7"/>
    <property type="match status" value="1"/>
</dbReference>
<dbReference type="Gene3D" id="1.10.579.10">
    <property type="entry name" value="DNA Cyclobutane Dipyrimidine Photolyase, subunit A, domain 3"/>
    <property type="match status" value="1"/>
</dbReference>
<dbReference type="SUPFAM" id="SSF48173">
    <property type="entry name" value="Cryptochrome/photolyase FAD-binding domain"/>
    <property type="match status" value="1"/>
</dbReference>
<dbReference type="GO" id="GO:0006139">
    <property type="term" value="P:nucleobase-containing compound metabolic process"/>
    <property type="evidence" value="ECO:0007669"/>
    <property type="project" value="UniProtKB-ARBA"/>
</dbReference>
<feature type="site" description="Electron transfer via tryptophanyl radical" evidence="6">
    <location>
        <position position="490"/>
    </location>
</feature>
<feature type="binding site" evidence="5">
    <location>
        <begin position="390"/>
        <end position="397"/>
    </location>
    <ligand>
        <name>FAD</name>
        <dbReference type="ChEBI" id="CHEBI:57692"/>
    </ligand>
</feature>
<evidence type="ECO:0000256" key="4">
    <source>
        <dbReference type="ARBA" id="ARBA00022991"/>
    </source>
</evidence>
<feature type="binding site" evidence="5">
    <location>
        <position position="334"/>
    </location>
    <ligand>
        <name>FAD</name>
        <dbReference type="ChEBI" id="CHEBI:57692"/>
    </ligand>
</feature>
<dbReference type="InterPro" id="IPR014729">
    <property type="entry name" value="Rossmann-like_a/b/a_fold"/>
</dbReference>
<feature type="domain" description="Photolyase/cryptochrome alpha/beta" evidence="8">
    <location>
        <begin position="66"/>
        <end position="203"/>
    </location>
</feature>
<dbReference type="AlphaFoldDB" id="A0A4Y7TN51"/>
<dbReference type="PANTHER" id="PTHR11455:SF18">
    <property type="entry name" value="SI:CH1073-390K14.1"/>
    <property type="match status" value="1"/>
</dbReference>
<dbReference type="GO" id="GO:0003677">
    <property type="term" value="F:DNA binding"/>
    <property type="evidence" value="ECO:0007669"/>
    <property type="project" value="TreeGrafter"/>
</dbReference>
<comment type="similarity">
    <text evidence="1">Belongs to the DNA photolyase class-1 family.</text>
</comment>
<dbReference type="InterPro" id="IPR036155">
    <property type="entry name" value="Crypto/Photolyase_N_sf"/>
</dbReference>
<dbReference type="PROSITE" id="PS51645">
    <property type="entry name" value="PHR_CRY_ALPHA_BETA"/>
    <property type="match status" value="1"/>
</dbReference>
<dbReference type="Gene3D" id="1.25.40.80">
    <property type="match status" value="1"/>
</dbReference>
<gene>
    <name evidence="9" type="ORF">FA13DRAFT_1753198</name>
</gene>
<keyword evidence="4" id="KW-0157">Chromophore</keyword>
<keyword evidence="3 5" id="KW-0274">FAD</keyword>
<evidence type="ECO:0000256" key="7">
    <source>
        <dbReference type="SAM" id="MobiDB-lite"/>
    </source>
</evidence>
<dbReference type="InterPro" id="IPR002081">
    <property type="entry name" value="Cryptochrome/DNA_photolyase_1"/>
</dbReference>
<protein>
    <submittedName>
        <fullName evidence="9">Photolyase</fullName>
    </submittedName>
</protein>
<evidence type="ECO:0000313" key="9">
    <source>
        <dbReference type="EMBL" id="TEB35633.1"/>
    </source>
</evidence>
<feature type="compositionally biased region" description="Basic and acidic residues" evidence="7">
    <location>
        <begin position="1"/>
        <end position="15"/>
    </location>
</feature>
<dbReference type="InterPro" id="IPR005101">
    <property type="entry name" value="Cryptochr/Photolyase_FAD-bd"/>
</dbReference>
<proteinExistence type="inferred from homology"/>